<dbReference type="EMBL" id="JACHIW010000001">
    <property type="protein sequence ID" value="MBB5152926.1"/>
    <property type="molecule type" value="Genomic_DNA"/>
</dbReference>
<protein>
    <submittedName>
        <fullName evidence="1">Uncharacterized protein</fullName>
    </submittedName>
</protein>
<keyword evidence="2" id="KW-1185">Reference proteome</keyword>
<dbReference type="AlphaFoldDB" id="A0A840PX88"/>
<sequence length="73" mass="8241">MLGAIDGFLWVQSIQIVTQKNSWAQISTARSRWSFFRARGSSNCQKLRSTPAYSGTLGMIFQRGRISRTRGKS</sequence>
<comment type="caution">
    <text evidence="1">The sequence shown here is derived from an EMBL/GenBank/DDBJ whole genome shotgun (WGS) entry which is preliminary data.</text>
</comment>
<proteinExistence type="predicted"/>
<name>A0A840PX88_9PSEU</name>
<dbReference type="Proteomes" id="UP000584374">
    <property type="component" value="Unassembled WGS sequence"/>
</dbReference>
<accession>A0A840PX88</accession>
<evidence type="ECO:0000313" key="2">
    <source>
        <dbReference type="Proteomes" id="UP000584374"/>
    </source>
</evidence>
<evidence type="ECO:0000313" key="1">
    <source>
        <dbReference type="EMBL" id="MBB5152926.1"/>
    </source>
</evidence>
<gene>
    <name evidence="1" type="ORF">BJ970_000460</name>
</gene>
<reference evidence="1 2" key="1">
    <citation type="submission" date="2020-08" db="EMBL/GenBank/DDBJ databases">
        <title>Sequencing the genomes of 1000 actinobacteria strains.</title>
        <authorList>
            <person name="Klenk H.-P."/>
        </authorList>
    </citation>
    <scope>NUCLEOTIDE SEQUENCE [LARGE SCALE GENOMIC DNA]</scope>
    <source>
        <strain evidence="1 2">DSM 45584</strain>
    </source>
</reference>
<organism evidence="1 2">
    <name type="scientific">Saccharopolyspora phatthalungensis</name>
    <dbReference type="NCBI Taxonomy" id="664693"/>
    <lineage>
        <taxon>Bacteria</taxon>
        <taxon>Bacillati</taxon>
        <taxon>Actinomycetota</taxon>
        <taxon>Actinomycetes</taxon>
        <taxon>Pseudonocardiales</taxon>
        <taxon>Pseudonocardiaceae</taxon>
        <taxon>Saccharopolyspora</taxon>
    </lineage>
</organism>